<feature type="domain" description="CCHC-type" evidence="3">
    <location>
        <begin position="325"/>
        <end position="341"/>
    </location>
</feature>
<dbReference type="PROSITE" id="PS50158">
    <property type="entry name" value="ZF_CCHC"/>
    <property type="match status" value="1"/>
</dbReference>
<evidence type="ECO:0000313" key="4">
    <source>
        <dbReference type="EMBL" id="CAB0009996.1"/>
    </source>
</evidence>
<keyword evidence="1" id="KW-0479">Metal-binding</keyword>
<dbReference type="Proteomes" id="UP000479000">
    <property type="component" value="Unassembled WGS sequence"/>
</dbReference>
<dbReference type="GO" id="GO:0003676">
    <property type="term" value="F:nucleic acid binding"/>
    <property type="evidence" value="ECO:0007669"/>
    <property type="project" value="InterPro"/>
</dbReference>
<feature type="region of interest" description="Disordered" evidence="2">
    <location>
        <begin position="1"/>
        <end position="41"/>
    </location>
</feature>
<sequence>MSTTTEKPNPENTPATEDTENVVCGGTDEGQGTSAVLDPKKPELNDAEQQKLMSSKNALMEVLLDPNNKINSTARRRLLVHVEAIVSQAYVAIGRARAAEALVPKVVDEACKRWKAETIEERATQVANAVSLPVESKKPRDARPRVTFADVTKTKPQAKTAKFVTTIYPKAQEESLKTAEDTRELIKATIRNPLEMGIKVKNMRRVPGKGVQIEVDSEESVAKLKSKLNLEAIEIRDVGKRLPKVMAYAAPKDLTVDQIKEALKQSGLDDGPIARTRIIFASNKGQEANICLEVDPEVRKKLIAEGRLYIGWNCIRVKDFVVVTRCFKCQRFGHIARHCQDAKDTCSICAQEGHKNGECPNKEQSRKCANCIRSKLGSNHDVRSERCPLHERAMQMLLSNTDYGS</sequence>
<dbReference type="GO" id="GO:0008270">
    <property type="term" value="F:zinc ion binding"/>
    <property type="evidence" value="ECO:0007669"/>
    <property type="project" value="UniProtKB-KW"/>
</dbReference>
<evidence type="ECO:0000259" key="3">
    <source>
        <dbReference type="PROSITE" id="PS50158"/>
    </source>
</evidence>
<feature type="compositionally biased region" description="Low complexity" evidence="2">
    <location>
        <begin position="1"/>
        <end position="16"/>
    </location>
</feature>
<organism evidence="4 5">
    <name type="scientific">Nesidiocoris tenuis</name>
    <dbReference type="NCBI Taxonomy" id="355587"/>
    <lineage>
        <taxon>Eukaryota</taxon>
        <taxon>Metazoa</taxon>
        <taxon>Ecdysozoa</taxon>
        <taxon>Arthropoda</taxon>
        <taxon>Hexapoda</taxon>
        <taxon>Insecta</taxon>
        <taxon>Pterygota</taxon>
        <taxon>Neoptera</taxon>
        <taxon>Paraneoptera</taxon>
        <taxon>Hemiptera</taxon>
        <taxon>Heteroptera</taxon>
        <taxon>Panheteroptera</taxon>
        <taxon>Cimicomorpha</taxon>
        <taxon>Miridae</taxon>
        <taxon>Dicyphina</taxon>
        <taxon>Nesidiocoris</taxon>
    </lineage>
</organism>
<evidence type="ECO:0000256" key="2">
    <source>
        <dbReference type="SAM" id="MobiDB-lite"/>
    </source>
</evidence>
<evidence type="ECO:0000313" key="5">
    <source>
        <dbReference type="Proteomes" id="UP000479000"/>
    </source>
</evidence>
<protein>
    <recommendedName>
        <fullName evidence="3">CCHC-type domain-containing protein</fullName>
    </recommendedName>
</protein>
<dbReference type="SUPFAM" id="SSF57756">
    <property type="entry name" value="Retrovirus zinc finger-like domains"/>
    <property type="match status" value="1"/>
</dbReference>
<keyword evidence="5" id="KW-1185">Reference proteome</keyword>
<accession>A0A6H5GZ56</accession>
<dbReference type="EMBL" id="CADCXU010022560">
    <property type="protein sequence ID" value="CAB0009996.1"/>
    <property type="molecule type" value="Genomic_DNA"/>
</dbReference>
<gene>
    <name evidence="4" type="ORF">NTEN_LOCUS15061</name>
</gene>
<keyword evidence="1" id="KW-0863">Zinc-finger</keyword>
<dbReference type="OrthoDB" id="6626910at2759"/>
<name>A0A6H5GZ56_9HEMI</name>
<dbReference type="InterPro" id="IPR001878">
    <property type="entry name" value="Znf_CCHC"/>
</dbReference>
<dbReference type="Gene3D" id="4.10.60.10">
    <property type="entry name" value="Zinc finger, CCHC-type"/>
    <property type="match status" value="1"/>
</dbReference>
<dbReference type="SMART" id="SM00343">
    <property type="entry name" value="ZnF_C2HC"/>
    <property type="match status" value="2"/>
</dbReference>
<keyword evidence="1" id="KW-0862">Zinc</keyword>
<dbReference type="AlphaFoldDB" id="A0A6H5GZ56"/>
<proteinExistence type="predicted"/>
<reference evidence="4 5" key="1">
    <citation type="submission" date="2020-02" db="EMBL/GenBank/DDBJ databases">
        <authorList>
            <person name="Ferguson B K."/>
        </authorList>
    </citation>
    <scope>NUCLEOTIDE SEQUENCE [LARGE SCALE GENOMIC DNA]</scope>
</reference>
<dbReference type="InterPro" id="IPR036875">
    <property type="entry name" value="Znf_CCHC_sf"/>
</dbReference>
<evidence type="ECO:0000256" key="1">
    <source>
        <dbReference type="PROSITE-ProRule" id="PRU00047"/>
    </source>
</evidence>